<name>F0WQ36_9STRA</name>
<gene>
    <name evidence="1" type="primary">AlNc14C193G8516</name>
    <name evidence="1" type="ORF">ALNC14_095850</name>
</gene>
<dbReference type="EMBL" id="FR824238">
    <property type="protein sequence ID" value="CCA23441.1"/>
    <property type="molecule type" value="Genomic_DNA"/>
</dbReference>
<evidence type="ECO:0000313" key="1">
    <source>
        <dbReference type="EMBL" id="CCA23441.1"/>
    </source>
</evidence>
<dbReference type="AlphaFoldDB" id="F0WQ36"/>
<reference evidence="1" key="2">
    <citation type="submission" date="2011-02" db="EMBL/GenBank/DDBJ databases">
        <authorList>
            <person name="MacLean D."/>
        </authorList>
    </citation>
    <scope>NUCLEOTIDE SEQUENCE</scope>
</reference>
<organism evidence="1">
    <name type="scientific">Albugo laibachii Nc14</name>
    <dbReference type="NCBI Taxonomy" id="890382"/>
    <lineage>
        <taxon>Eukaryota</taxon>
        <taxon>Sar</taxon>
        <taxon>Stramenopiles</taxon>
        <taxon>Oomycota</taxon>
        <taxon>Peronosporomycetes</taxon>
        <taxon>Albuginales</taxon>
        <taxon>Albuginaceae</taxon>
        <taxon>Albugo</taxon>
    </lineage>
</organism>
<reference evidence="1" key="1">
    <citation type="journal article" date="2011" name="PLoS Biol.">
        <title>Gene gain and loss during evolution of obligate parasitism in the white rust pathogen of Arabidopsis thaliana.</title>
        <authorList>
            <person name="Kemen E."/>
            <person name="Gardiner A."/>
            <person name="Schultz-Larsen T."/>
            <person name="Kemen A.C."/>
            <person name="Balmuth A.L."/>
            <person name="Robert-Seilaniantz A."/>
            <person name="Bailey K."/>
            <person name="Holub E."/>
            <person name="Studholme D.J."/>
            <person name="Maclean D."/>
            <person name="Jones J.D."/>
        </authorList>
    </citation>
    <scope>NUCLEOTIDE SEQUENCE</scope>
</reference>
<accession>F0WQ36</accession>
<proteinExistence type="predicted"/>
<sequence length="94" mass="11025">MSGLAHLLLLIADKKGERFHTIFLITDRIALENQNRLALTKYLMRNGFFDVFYAVNSYSLDQLMKKWSRKSARKCVNVLFSALFTSFKHYFPIT</sequence>
<dbReference type="HOGENOM" id="CLU_2390579_0_0_1"/>
<protein>
    <submittedName>
        <fullName evidence="1">AlNc14C193G8516 protein</fullName>
    </submittedName>
</protein>